<keyword evidence="1" id="KW-0678">Repressor</keyword>
<dbReference type="RefSeq" id="WP_108781608.1">
    <property type="nucleotide sequence ID" value="NZ_OMKW01000002.1"/>
</dbReference>
<dbReference type="Pfam" id="PF07378">
    <property type="entry name" value="FlbT"/>
    <property type="match status" value="1"/>
</dbReference>
<organism evidence="4 5">
    <name type="scientific">Pontivivens insulae</name>
    <dbReference type="NCBI Taxonomy" id="1639689"/>
    <lineage>
        <taxon>Bacteria</taxon>
        <taxon>Pseudomonadati</taxon>
        <taxon>Pseudomonadota</taxon>
        <taxon>Alphaproteobacteria</taxon>
        <taxon>Rhodobacterales</taxon>
        <taxon>Paracoccaceae</taxon>
        <taxon>Pontivivens</taxon>
    </lineage>
</organism>
<proteinExistence type="predicted"/>
<dbReference type="NCBIfam" id="NF001995">
    <property type="entry name" value="PRK00794.1-1"/>
    <property type="match status" value="1"/>
</dbReference>
<dbReference type="OrthoDB" id="8561314at2"/>
<keyword evidence="3" id="KW-0694">RNA-binding</keyword>
<evidence type="ECO:0000256" key="3">
    <source>
        <dbReference type="ARBA" id="ARBA00022884"/>
    </source>
</evidence>
<dbReference type="GO" id="GO:1902209">
    <property type="term" value="P:negative regulation of bacterial-type flagellum assembly"/>
    <property type="evidence" value="ECO:0007669"/>
    <property type="project" value="InterPro"/>
</dbReference>
<evidence type="ECO:0000313" key="5">
    <source>
        <dbReference type="Proteomes" id="UP000244932"/>
    </source>
</evidence>
<reference evidence="4 5" key="1">
    <citation type="submission" date="2018-03" db="EMBL/GenBank/DDBJ databases">
        <authorList>
            <person name="Keele B.F."/>
        </authorList>
    </citation>
    <scope>NUCLEOTIDE SEQUENCE [LARGE SCALE GENOMIC DNA]</scope>
    <source>
        <strain evidence="4 5">CeCT 8812</strain>
    </source>
</reference>
<evidence type="ECO:0000256" key="1">
    <source>
        <dbReference type="ARBA" id="ARBA00022491"/>
    </source>
</evidence>
<sequence length="131" mass="14488">MAGLILKLRPSERLLINGAVIENGDRRCRLNIISPGANVLRLRDAVHPADANTPVKRACYIAQLLLAGEVGEDAARGDLVRSISQLQSVLTDPESSRTLSEAAEYLKSDQIYQVLRELRTLLPLEDRLMRA</sequence>
<dbReference type="GO" id="GO:0048027">
    <property type="term" value="F:mRNA 5'-UTR binding"/>
    <property type="evidence" value="ECO:0007669"/>
    <property type="project" value="InterPro"/>
</dbReference>
<dbReference type="EMBL" id="OMKW01000002">
    <property type="protein sequence ID" value="SPF28853.1"/>
    <property type="molecule type" value="Genomic_DNA"/>
</dbReference>
<evidence type="ECO:0000313" key="4">
    <source>
        <dbReference type="EMBL" id="SPF28853.1"/>
    </source>
</evidence>
<dbReference type="InterPro" id="IPR009967">
    <property type="entry name" value="Flagellum_FlbT"/>
</dbReference>
<dbReference type="AlphaFoldDB" id="A0A2R8A9F3"/>
<gene>
    <name evidence="4" type="primary">flbT</name>
    <name evidence="4" type="ORF">POI8812_01156</name>
</gene>
<dbReference type="GO" id="GO:0006402">
    <property type="term" value="P:mRNA catabolic process"/>
    <property type="evidence" value="ECO:0007669"/>
    <property type="project" value="InterPro"/>
</dbReference>
<keyword evidence="2" id="KW-1005">Bacterial flagellum biogenesis</keyword>
<evidence type="ECO:0000256" key="2">
    <source>
        <dbReference type="ARBA" id="ARBA00022795"/>
    </source>
</evidence>
<name>A0A2R8A9F3_9RHOB</name>
<accession>A0A2R8A9F3</accession>
<dbReference type="Proteomes" id="UP000244932">
    <property type="component" value="Unassembled WGS sequence"/>
</dbReference>
<dbReference type="GO" id="GO:0044781">
    <property type="term" value="P:bacterial-type flagellum organization"/>
    <property type="evidence" value="ECO:0007669"/>
    <property type="project" value="UniProtKB-KW"/>
</dbReference>
<keyword evidence="5" id="KW-1185">Reference proteome</keyword>
<protein>
    <submittedName>
        <fullName evidence="4">Flagellum biosynthesis repressor protein FlbT</fullName>
    </submittedName>
</protein>